<comment type="caution">
    <text evidence="1">The sequence shown here is derived from an EMBL/GenBank/DDBJ whole genome shotgun (WGS) entry which is preliminary data.</text>
</comment>
<sequence length="149" mass="17246">MHECDVCTNTLLGGPSRHDPGGVYISHQSIFTNFTEFCPDPTNHVQLCYGCQRSSRGNLVTRKFVSLRFPDQRDLDYVLSLKERDSMSVDFSPPLLNTRNFMNHVWFRVRRPKFTDYPNKNVRPGHERDAFMVGLFPLARNGDMFVDSL</sequence>
<dbReference type="Proteomes" id="UP000728185">
    <property type="component" value="Unassembled WGS sequence"/>
</dbReference>
<proteinExistence type="predicted"/>
<dbReference type="OrthoDB" id="6132182at2759"/>
<name>A0A8E0SA32_9TREM</name>
<dbReference type="AlphaFoldDB" id="A0A8E0SA32"/>
<dbReference type="EMBL" id="LUCM01000234">
    <property type="protein sequence ID" value="KAA0200867.1"/>
    <property type="molecule type" value="Genomic_DNA"/>
</dbReference>
<reference evidence="1" key="1">
    <citation type="submission" date="2019-05" db="EMBL/GenBank/DDBJ databases">
        <title>Annotation for the trematode Fasciolopsis buski.</title>
        <authorList>
            <person name="Choi Y.-J."/>
        </authorList>
    </citation>
    <scope>NUCLEOTIDE SEQUENCE</scope>
    <source>
        <strain evidence="1">HT</strain>
        <tissue evidence="1">Whole worm</tissue>
    </source>
</reference>
<gene>
    <name evidence="1" type="ORF">FBUS_05920</name>
</gene>
<protein>
    <submittedName>
        <fullName evidence="1">Uncharacterized protein</fullName>
    </submittedName>
</protein>
<evidence type="ECO:0000313" key="2">
    <source>
        <dbReference type="Proteomes" id="UP000728185"/>
    </source>
</evidence>
<accession>A0A8E0SA32</accession>
<organism evidence="1 2">
    <name type="scientific">Fasciolopsis buskii</name>
    <dbReference type="NCBI Taxonomy" id="27845"/>
    <lineage>
        <taxon>Eukaryota</taxon>
        <taxon>Metazoa</taxon>
        <taxon>Spiralia</taxon>
        <taxon>Lophotrochozoa</taxon>
        <taxon>Platyhelminthes</taxon>
        <taxon>Trematoda</taxon>
        <taxon>Digenea</taxon>
        <taxon>Plagiorchiida</taxon>
        <taxon>Echinostomata</taxon>
        <taxon>Echinostomatoidea</taxon>
        <taxon>Fasciolidae</taxon>
        <taxon>Fasciolopsis</taxon>
    </lineage>
</organism>
<evidence type="ECO:0000313" key="1">
    <source>
        <dbReference type="EMBL" id="KAA0200867.1"/>
    </source>
</evidence>
<keyword evidence="2" id="KW-1185">Reference proteome</keyword>